<evidence type="ECO:0000256" key="4">
    <source>
        <dbReference type="ARBA" id="ARBA00012483"/>
    </source>
</evidence>
<evidence type="ECO:0000313" key="12">
    <source>
        <dbReference type="EMBL" id="KAK8548431.1"/>
    </source>
</evidence>
<dbReference type="Pfam" id="PF11145">
    <property type="entry name" value="DUF2921"/>
    <property type="match status" value="1"/>
</dbReference>
<reference evidence="12 13" key="1">
    <citation type="journal article" date="2024" name="G3 (Bethesda)">
        <title>Genome assembly of Hibiscus sabdariffa L. provides insights into metabolisms of medicinal natural products.</title>
        <authorList>
            <person name="Kim T."/>
        </authorList>
    </citation>
    <scope>NUCLEOTIDE SEQUENCE [LARGE SCALE GENOMIC DNA]</scope>
    <source>
        <strain evidence="12">TK-2024</strain>
        <tissue evidence="12">Old leaves</tissue>
    </source>
</reference>
<keyword evidence="5" id="KW-0808">Transferase</keyword>
<sequence>MPSISLVMLVILNLGHMVPLALDSEILCSNKQDPNRVFAHNSGLVELSEVQPEDLAVPLLLSSSFGYQHHSMKSYAGLIMDSFLLPQILVNMFSNSKHKALSCSWDHSCSIAAACIPFFIRGFSEW</sequence>
<accession>A0ABR2DWT2</accession>
<feature type="domain" description="SWEET-like" evidence="11">
    <location>
        <begin position="65"/>
        <end position="121"/>
    </location>
</feature>
<evidence type="ECO:0000313" key="13">
    <source>
        <dbReference type="Proteomes" id="UP001472677"/>
    </source>
</evidence>
<evidence type="ECO:0000256" key="5">
    <source>
        <dbReference type="ARBA" id="ARBA00022679"/>
    </source>
</evidence>
<keyword evidence="13" id="KW-1185">Reference proteome</keyword>
<protein>
    <recommendedName>
        <fullName evidence="4">RING-type E3 ubiquitin transferase</fullName>
        <ecNumber evidence="4">2.3.2.27</ecNumber>
    </recommendedName>
</protein>
<dbReference type="PANTHER" id="PTHR33389:SF18">
    <property type="entry name" value="OS01G0677900 PROTEIN"/>
    <property type="match status" value="1"/>
</dbReference>
<gene>
    <name evidence="12" type="ORF">V6N12_061345</name>
</gene>
<feature type="signal peptide" evidence="10">
    <location>
        <begin position="1"/>
        <end position="23"/>
    </location>
</feature>
<evidence type="ECO:0000256" key="2">
    <source>
        <dbReference type="ARBA" id="ARBA00004127"/>
    </source>
</evidence>
<name>A0ABR2DWT2_9ROSI</name>
<evidence type="ECO:0000256" key="3">
    <source>
        <dbReference type="ARBA" id="ARBA00004906"/>
    </source>
</evidence>
<keyword evidence="7" id="KW-0833">Ubl conjugation pathway</keyword>
<proteinExistence type="predicted"/>
<comment type="subcellular location">
    <subcellularLocation>
        <location evidence="2">Endomembrane system</location>
        <topology evidence="2">Multi-pass membrane protein</topology>
    </subcellularLocation>
</comment>
<comment type="caution">
    <text evidence="12">The sequence shown here is derived from an EMBL/GenBank/DDBJ whole genome shotgun (WGS) entry which is preliminary data.</text>
</comment>
<dbReference type="EMBL" id="JBBPBM010000021">
    <property type="protein sequence ID" value="KAK8548431.1"/>
    <property type="molecule type" value="Genomic_DNA"/>
</dbReference>
<dbReference type="Proteomes" id="UP001472677">
    <property type="component" value="Unassembled WGS sequence"/>
</dbReference>
<comment type="catalytic activity">
    <reaction evidence="1">
        <text>S-ubiquitinyl-[E2 ubiquitin-conjugating enzyme]-L-cysteine + [acceptor protein]-L-lysine = [E2 ubiquitin-conjugating enzyme]-L-cysteine + N(6)-ubiquitinyl-[acceptor protein]-L-lysine.</text>
        <dbReference type="EC" id="2.3.2.27"/>
    </reaction>
</comment>
<comment type="pathway">
    <text evidence="3">Protein modification; protein ubiquitination.</text>
</comment>
<feature type="chain" id="PRO_5046971656" description="RING-type E3 ubiquitin transferase" evidence="10">
    <location>
        <begin position="24"/>
        <end position="126"/>
    </location>
</feature>
<dbReference type="InterPro" id="IPR021319">
    <property type="entry name" value="DUF2921"/>
</dbReference>
<evidence type="ECO:0000259" key="11">
    <source>
        <dbReference type="Pfam" id="PF11145"/>
    </source>
</evidence>
<evidence type="ECO:0000256" key="8">
    <source>
        <dbReference type="ARBA" id="ARBA00022989"/>
    </source>
</evidence>
<keyword evidence="9" id="KW-0472">Membrane</keyword>
<keyword evidence="10" id="KW-0732">Signal</keyword>
<organism evidence="12 13">
    <name type="scientific">Hibiscus sabdariffa</name>
    <name type="common">roselle</name>
    <dbReference type="NCBI Taxonomy" id="183260"/>
    <lineage>
        <taxon>Eukaryota</taxon>
        <taxon>Viridiplantae</taxon>
        <taxon>Streptophyta</taxon>
        <taxon>Embryophyta</taxon>
        <taxon>Tracheophyta</taxon>
        <taxon>Spermatophyta</taxon>
        <taxon>Magnoliopsida</taxon>
        <taxon>eudicotyledons</taxon>
        <taxon>Gunneridae</taxon>
        <taxon>Pentapetalae</taxon>
        <taxon>rosids</taxon>
        <taxon>malvids</taxon>
        <taxon>Malvales</taxon>
        <taxon>Malvaceae</taxon>
        <taxon>Malvoideae</taxon>
        <taxon>Hibiscus</taxon>
    </lineage>
</organism>
<evidence type="ECO:0000256" key="10">
    <source>
        <dbReference type="SAM" id="SignalP"/>
    </source>
</evidence>
<evidence type="ECO:0000256" key="6">
    <source>
        <dbReference type="ARBA" id="ARBA00022692"/>
    </source>
</evidence>
<evidence type="ECO:0000256" key="7">
    <source>
        <dbReference type="ARBA" id="ARBA00022786"/>
    </source>
</evidence>
<dbReference type="EC" id="2.3.2.27" evidence="4"/>
<keyword evidence="6" id="KW-0812">Transmembrane</keyword>
<dbReference type="PANTHER" id="PTHR33389">
    <property type="entry name" value="FAMILY PROTEIN, PUTATIVE (DUF2921)-RELATED"/>
    <property type="match status" value="1"/>
</dbReference>
<evidence type="ECO:0000256" key="9">
    <source>
        <dbReference type="ARBA" id="ARBA00023136"/>
    </source>
</evidence>
<evidence type="ECO:0000256" key="1">
    <source>
        <dbReference type="ARBA" id="ARBA00000900"/>
    </source>
</evidence>
<keyword evidence="8" id="KW-1133">Transmembrane helix</keyword>